<dbReference type="AlphaFoldDB" id="A0A0G1JLV0"/>
<evidence type="ECO:0000256" key="1">
    <source>
        <dbReference type="SAM" id="Phobius"/>
    </source>
</evidence>
<evidence type="ECO:0000313" key="3">
    <source>
        <dbReference type="Proteomes" id="UP000034069"/>
    </source>
</evidence>
<comment type="caution">
    <text evidence="2">The sequence shown here is derived from an EMBL/GenBank/DDBJ whole genome shotgun (WGS) entry which is preliminary data.</text>
</comment>
<dbReference type="EMBL" id="LCHN01000001">
    <property type="protein sequence ID" value="KKT36424.1"/>
    <property type="molecule type" value="Genomic_DNA"/>
</dbReference>
<dbReference type="Proteomes" id="UP000034069">
    <property type="component" value="Unassembled WGS sequence"/>
</dbReference>
<accession>A0A0G1JLV0</accession>
<gene>
    <name evidence="2" type="ORF">UW23_C0001G0034</name>
</gene>
<keyword evidence="1" id="KW-1133">Transmembrane helix</keyword>
<evidence type="ECO:0000313" key="2">
    <source>
        <dbReference type="EMBL" id="KKT36424.1"/>
    </source>
</evidence>
<name>A0A0G1JLV0_9BACT</name>
<proteinExistence type="predicted"/>
<sequence length="382" mass="40624">MRRLFPALSFLVGLALVFASFYPVSANGLKNISAKALDDHECDSTEWHFVITQIDNEDHAPGSINVFWANGASESVPLWKFTGGTAHYVTTSNLDSVVTSATAQIYEEWSGQFNLSHGPCGSIPTATLTEVIPTLTPTEIIVTLTATPTEDNPTPTPTEVIVTVTATPTGEVTVTATPVGSQTPTATVTVSPTSTPTVEITETPGVTVTPTATPVTEDTPTPTITVVITATPTGEITITATPTEPPTEVKFWCAYADYEIVGDILRVTGSANRKTESLKEVTVQQDHVVLASGQTRSTGEFTIDLTQPWPSGLIEVYVAGRTSDDCQFSLNGPKTTSTPKPPKTGFMEATDLPSTLPFAGLRLPGFGLMVLSMVAFAFLRRK</sequence>
<keyword evidence="1" id="KW-0812">Transmembrane</keyword>
<keyword evidence="1" id="KW-0472">Membrane</keyword>
<organism evidence="2 3">
    <name type="scientific">Candidatus Collierbacteria bacterium GW2011_GWA1_44_12</name>
    <dbReference type="NCBI Taxonomy" id="1618376"/>
    <lineage>
        <taxon>Bacteria</taxon>
        <taxon>Candidatus Collieribacteriota</taxon>
    </lineage>
</organism>
<reference evidence="2 3" key="1">
    <citation type="journal article" date="2015" name="Nature">
        <title>rRNA introns, odd ribosomes, and small enigmatic genomes across a large radiation of phyla.</title>
        <authorList>
            <person name="Brown C.T."/>
            <person name="Hug L.A."/>
            <person name="Thomas B.C."/>
            <person name="Sharon I."/>
            <person name="Castelle C.J."/>
            <person name="Singh A."/>
            <person name="Wilkins M.J."/>
            <person name="Williams K.H."/>
            <person name="Banfield J.F."/>
        </authorList>
    </citation>
    <scope>NUCLEOTIDE SEQUENCE [LARGE SCALE GENOMIC DNA]</scope>
</reference>
<protein>
    <submittedName>
        <fullName evidence="2">Uncharacterized protein</fullName>
    </submittedName>
</protein>
<dbReference type="PATRIC" id="fig|1618376.3.peg.37"/>
<feature type="transmembrane region" description="Helical" evidence="1">
    <location>
        <begin position="361"/>
        <end position="379"/>
    </location>
</feature>